<feature type="transmembrane region" description="Helical" evidence="7">
    <location>
        <begin position="150"/>
        <end position="170"/>
    </location>
</feature>
<keyword evidence="10" id="KW-1185">Reference proteome</keyword>
<feature type="transmembrane region" description="Helical" evidence="7">
    <location>
        <begin position="182"/>
        <end position="201"/>
    </location>
</feature>
<dbReference type="InterPro" id="IPR011701">
    <property type="entry name" value="MFS"/>
</dbReference>
<feature type="domain" description="Major facilitator superfamily (MFS) profile" evidence="8">
    <location>
        <begin position="60"/>
        <end position="546"/>
    </location>
</feature>
<evidence type="ECO:0000256" key="6">
    <source>
        <dbReference type="SAM" id="MobiDB-lite"/>
    </source>
</evidence>
<keyword evidence="3 7" id="KW-0812">Transmembrane</keyword>
<evidence type="ECO:0000256" key="2">
    <source>
        <dbReference type="ARBA" id="ARBA00022448"/>
    </source>
</evidence>
<keyword evidence="5 7" id="KW-0472">Membrane</keyword>
<dbReference type="SUPFAM" id="SSF103473">
    <property type="entry name" value="MFS general substrate transporter"/>
    <property type="match status" value="1"/>
</dbReference>
<sequence length="556" mass="60156">MMADSRSGPIGTGNNSRVITQNATIIEEQSSEKDTSHDKLNQATQEPPPPQLKEGRLWLILGSLWVGVLLVALDETMIATIAVPITTTLHSFSSYAWFTTTYLIGSSVSQALSGYLTDLFGRRKGLTVCYALFTLGILLCGVASNMPMFLAGRVLQGLGGGAICSITAYVETDLIPMERRAFIEGLANVCYGVVLALGGIYGAAVDHSIGWKWAFLIQIPVLVGDGVIVFFIVKVRDEKKDWSNALRHIDLVGMILLLGAIVCCEFGLNIGSTRLVWSTPDVITPLVIAGVCLLVFVFWELRVATNPVVPIGAVTGRTVGSILISSFLSTGCFVSIMFYAVLYLQILGLSNVASGLRLVPLSISFALGSMITGWIVEFTHRYYYINIGLQAISALGYGLLCMLDSETPSWQPFVFLAILGLGIGGTYVTNLMGILTSIPNEHQATVQAVSWSVRAIGVASGLTISSVIFQTVSRTYLHDHLNDDTLVEQFSNTIALDSPIFKGLDRPTQEMIKEGYMESTGAVFYFLLALAVLSIFFSLFIENNVITNADSNDSTD</sequence>
<dbReference type="Pfam" id="PF07690">
    <property type="entry name" value="MFS_1"/>
    <property type="match status" value="1"/>
</dbReference>
<dbReference type="PANTHER" id="PTHR23501:SF191">
    <property type="entry name" value="VACUOLAR BASIC AMINO ACID TRANSPORTER 4"/>
    <property type="match status" value="1"/>
</dbReference>
<comment type="subcellular location">
    <subcellularLocation>
        <location evidence="1">Endomembrane system</location>
        <topology evidence="1">Multi-pass membrane protein</topology>
    </subcellularLocation>
</comment>
<feature type="transmembrane region" description="Helical" evidence="7">
    <location>
        <begin position="95"/>
        <end position="116"/>
    </location>
</feature>
<dbReference type="GO" id="GO:0000329">
    <property type="term" value="C:fungal-type vacuole membrane"/>
    <property type="evidence" value="ECO:0007669"/>
    <property type="project" value="TreeGrafter"/>
</dbReference>
<dbReference type="OrthoDB" id="6770063at2759"/>
<feature type="region of interest" description="Disordered" evidence="6">
    <location>
        <begin position="1"/>
        <end position="49"/>
    </location>
</feature>
<feature type="transmembrane region" description="Helical" evidence="7">
    <location>
        <begin position="128"/>
        <end position="144"/>
    </location>
</feature>
<dbReference type="PROSITE" id="PS50850">
    <property type="entry name" value="MFS"/>
    <property type="match status" value="1"/>
</dbReference>
<dbReference type="GO" id="GO:0012505">
    <property type="term" value="C:endomembrane system"/>
    <property type="evidence" value="ECO:0007669"/>
    <property type="project" value="UniProtKB-SubCell"/>
</dbReference>
<evidence type="ECO:0000313" key="9">
    <source>
        <dbReference type="EMBL" id="CAG8980134.1"/>
    </source>
</evidence>
<organism evidence="9 10">
    <name type="scientific">Hymenoscyphus albidus</name>
    <dbReference type="NCBI Taxonomy" id="595503"/>
    <lineage>
        <taxon>Eukaryota</taxon>
        <taxon>Fungi</taxon>
        <taxon>Dikarya</taxon>
        <taxon>Ascomycota</taxon>
        <taxon>Pezizomycotina</taxon>
        <taxon>Leotiomycetes</taxon>
        <taxon>Helotiales</taxon>
        <taxon>Helotiaceae</taxon>
        <taxon>Hymenoscyphus</taxon>
    </lineage>
</organism>
<accession>A0A9N9LRV1</accession>
<keyword evidence="4 7" id="KW-1133">Transmembrane helix</keyword>
<feature type="compositionally biased region" description="Polar residues" evidence="6">
    <location>
        <begin position="12"/>
        <end position="28"/>
    </location>
</feature>
<dbReference type="Proteomes" id="UP000701801">
    <property type="component" value="Unassembled WGS sequence"/>
</dbReference>
<feature type="transmembrane region" description="Helical" evidence="7">
    <location>
        <begin position="322"/>
        <end position="346"/>
    </location>
</feature>
<dbReference type="InterPro" id="IPR036259">
    <property type="entry name" value="MFS_trans_sf"/>
</dbReference>
<protein>
    <recommendedName>
        <fullName evidence="8">Major facilitator superfamily (MFS) profile domain-containing protein</fullName>
    </recommendedName>
</protein>
<evidence type="ECO:0000256" key="3">
    <source>
        <dbReference type="ARBA" id="ARBA00022692"/>
    </source>
</evidence>
<dbReference type="EMBL" id="CAJVRM010000361">
    <property type="protein sequence ID" value="CAG8980134.1"/>
    <property type="molecule type" value="Genomic_DNA"/>
</dbReference>
<feature type="transmembrane region" description="Helical" evidence="7">
    <location>
        <begin position="213"/>
        <end position="233"/>
    </location>
</feature>
<evidence type="ECO:0000256" key="5">
    <source>
        <dbReference type="ARBA" id="ARBA00023136"/>
    </source>
</evidence>
<feature type="transmembrane region" description="Helical" evidence="7">
    <location>
        <begin position="412"/>
        <end position="436"/>
    </location>
</feature>
<feature type="transmembrane region" description="Helical" evidence="7">
    <location>
        <begin position="383"/>
        <end position="400"/>
    </location>
</feature>
<keyword evidence="2" id="KW-0813">Transport</keyword>
<evidence type="ECO:0000256" key="1">
    <source>
        <dbReference type="ARBA" id="ARBA00004127"/>
    </source>
</evidence>
<evidence type="ECO:0000256" key="4">
    <source>
        <dbReference type="ARBA" id="ARBA00022989"/>
    </source>
</evidence>
<dbReference type="GO" id="GO:0015174">
    <property type="term" value="F:basic amino acid transmembrane transporter activity"/>
    <property type="evidence" value="ECO:0007669"/>
    <property type="project" value="TreeGrafter"/>
</dbReference>
<evidence type="ECO:0000256" key="7">
    <source>
        <dbReference type="SAM" id="Phobius"/>
    </source>
</evidence>
<comment type="caution">
    <text evidence="9">The sequence shown here is derived from an EMBL/GenBank/DDBJ whole genome shotgun (WGS) entry which is preliminary data.</text>
</comment>
<dbReference type="PANTHER" id="PTHR23501">
    <property type="entry name" value="MAJOR FACILITATOR SUPERFAMILY"/>
    <property type="match status" value="1"/>
</dbReference>
<feature type="transmembrane region" description="Helical" evidence="7">
    <location>
        <begin position="448"/>
        <end position="469"/>
    </location>
</feature>
<feature type="compositionally biased region" description="Basic and acidic residues" evidence="6">
    <location>
        <begin position="30"/>
        <end position="40"/>
    </location>
</feature>
<feature type="transmembrane region" description="Helical" evidence="7">
    <location>
        <begin position="57"/>
        <end position="83"/>
    </location>
</feature>
<feature type="transmembrane region" description="Helical" evidence="7">
    <location>
        <begin position="358"/>
        <end position="376"/>
    </location>
</feature>
<dbReference type="Gene3D" id="1.20.1250.20">
    <property type="entry name" value="MFS general substrate transporter like domains"/>
    <property type="match status" value="1"/>
</dbReference>
<evidence type="ECO:0000313" key="10">
    <source>
        <dbReference type="Proteomes" id="UP000701801"/>
    </source>
</evidence>
<dbReference type="AlphaFoldDB" id="A0A9N9LRV1"/>
<feature type="transmembrane region" description="Helical" evidence="7">
    <location>
        <begin position="522"/>
        <end position="541"/>
    </location>
</feature>
<proteinExistence type="predicted"/>
<name>A0A9N9LRV1_9HELO</name>
<dbReference type="Gene3D" id="1.20.1720.10">
    <property type="entry name" value="Multidrug resistance protein D"/>
    <property type="match status" value="1"/>
</dbReference>
<evidence type="ECO:0000259" key="8">
    <source>
        <dbReference type="PROSITE" id="PS50850"/>
    </source>
</evidence>
<dbReference type="InterPro" id="IPR020846">
    <property type="entry name" value="MFS_dom"/>
</dbReference>
<reference evidence="9" key="1">
    <citation type="submission" date="2021-07" db="EMBL/GenBank/DDBJ databases">
        <authorList>
            <person name="Durling M."/>
        </authorList>
    </citation>
    <scope>NUCLEOTIDE SEQUENCE</scope>
</reference>
<feature type="transmembrane region" description="Helical" evidence="7">
    <location>
        <begin position="245"/>
        <end position="270"/>
    </location>
</feature>
<gene>
    <name evidence="9" type="ORF">HYALB_00011667</name>
</gene>
<feature type="transmembrane region" description="Helical" evidence="7">
    <location>
        <begin position="282"/>
        <end position="301"/>
    </location>
</feature>